<feature type="domain" description="Alpha-D-phosphohexomutase alpha/beta/alpha" evidence="10">
    <location>
        <begin position="196"/>
        <end position="291"/>
    </location>
</feature>
<evidence type="ECO:0000256" key="5">
    <source>
        <dbReference type="ARBA" id="ARBA00022842"/>
    </source>
</evidence>
<evidence type="ECO:0000256" key="3">
    <source>
        <dbReference type="ARBA" id="ARBA00022553"/>
    </source>
</evidence>
<dbReference type="OrthoDB" id="1743979at2759"/>
<feature type="domain" description="Alpha-D-phosphohexomutase C-terminal" evidence="8">
    <location>
        <begin position="511"/>
        <end position="556"/>
    </location>
</feature>
<dbReference type="InterPro" id="IPR016055">
    <property type="entry name" value="A-D-PHexomutase_a/b/a-I/II/III"/>
</dbReference>
<dbReference type="Gene3D" id="3.30.310.50">
    <property type="entry name" value="Alpha-D-phosphohexomutase, C-terminal domain"/>
    <property type="match status" value="1"/>
</dbReference>
<dbReference type="Pfam" id="PF02878">
    <property type="entry name" value="PGM_PMM_I"/>
    <property type="match status" value="1"/>
</dbReference>
<protein>
    <recommendedName>
        <fullName evidence="14">Phosphoglucomutase</fullName>
    </recommendedName>
</protein>
<dbReference type="SUPFAM" id="SSF55957">
    <property type="entry name" value="Phosphoglucomutase, C-terminal domain"/>
    <property type="match status" value="1"/>
</dbReference>
<comment type="cofactor">
    <cofactor evidence="1">
        <name>Mg(2+)</name>
        <dbReference type="ChEBI" id="CHEBI:18420"/>
    </cofactor>
</comment>
<dbReference type="VEuPathDB" id="FungiDB:Z520_02670"/>
<dbReference type="PANTHER" id="PTHR42946">
    <property type="entry name" value="PHOSPHOHEXOSE MUTASE"/>
    <property type="match status" value="1"/>
</dbReference>
<evidence type="ECO:0000256" key="6">
    <source>
        <dbReference type="ARBA" id="ARBA00023235"/>
    </source>
</evidence>
<evidence type="ECO:0000256" key="4">
    <source>
        <dbReference type="ARBA" id="ARBA00022723"/>
    </source>
</evidence>
<dbReference type="InterPro" id="IPR005845">
    <property type="entry name" value="A-D-PHexomutase_a/b/a-II"/>
</dbReference>
<dbReference type="GeneID" id="27708416"/>
<dbReference type="RefSeq" id="XP_016635240.1">
    <property type="nucleotide sequence ID" value="XM_016773183.1"/>
</dbReference>
<dbReference type="PROSITE" id="PS00710">
    <property type="entry name" value="PGM_PMM"/>
    <property type="match status" value="1"/>
</dbReference>
<comment type="similarity">
    <text evidence="2 7">Belongs to the phosphohexose mutase family.</text>
</comment>
<keyword evidence="13" id="KW-1185">Reference proteome</keyword>
<gene>
    <name evidence="12" type="ORF">Z520_02670</name>
</gene>
<keyword evidence="4 7" id="KW-0479">Metal-binding</keyword>
<dbReference type="SUPFAM" id="SSF53738">
    <property type="entry name" value="Phosphoglucomutase, first 3 domains"/>
    <property type="match status" value="2"/>
</dbReference>
<dbReference type="STRING" id="1442371.A0A0D2K5M6"/>
<dbReference type="EMBL" id="KN848065">
    <property type="protein sequence ID" value="KIY01118.1"/>
    <property type="molecule type" value="Genomic_DNA"/>
</dbReference>
<dbReference type="Proteomes" id="UP000053411">
    <property type="component" value="Unassembled WGS sequence"/>
</dbReference>
<feature type="domain" description="Alpha-D-phosphohexomutase alpha/beta/alpha" evidence="11">
    <location>
        <begin position="305"/>
        <end position="425"/>
    </location>
</feature>
<name>A0A0D2K5M6_9EURO</name>
<dbReference type="InterPro" id="IPR005844">
    <property type="entry name" value="A-D-PHexomutase_a/b/a-I"/>
</dbReference>
<dbReference type="AlphaFoldDB" id="A0A0D2K5M6"/>
<evidence type="ECO:0000259" key="8">
    <source>
        <dbReference type="Pfam" id="PF00408"/>
    </source>
</evidence>
<evidence type="ECO:0000259" key="9">
    <source>
        <dbReference type="Pfam" id="PF02878"/>
    </source>
</evidence>
<evidence type="ECO:0000256" key="7">
    <source>
        <dbReference type="RuleBase" id="RU004326"/>
    </source>
</evidence>
<dbReference type="Pfam" id="PF00408">
    <property type="entry name" value="PGM_PMM_IV"/>
    <property type="match status" value="1"/>
</dbReference>
<evidence type="ECO:0000259" key="10">
    <source>
        <dbReference type="Pfam" id="PF02879"/>
    </source>
</evidence>
<reference evidence="12 13" key="1">
    <citation type="submission" date="2015-01" db="EMBL/GenBank/DDBJ databases">
        <title>The Genome Sequence of Fonsecaea multimorphosa CBS 102226.</title>
        <authorList>
            <consortium name="The Broad Institute Genomics Platform"/>
            <person name="Cuomo C."/>
            <person name="de Hoog S."/>
            <person name="Gorbushina A."/>
            <person name="Stielow B."/>
            <person name="Teixiera M."/>
            <person name="Abouelleil A."/>
            <person name="Chapman S.B."/>
            <person name="Priest M."/>
            <person name="Young S.K."/>
            <person name="Wortman J."/>
            <person name="Nusbaum C."/>
            <person name="Birren B."/>
        </authorList>
    </citation>
    <scope>NUCLEOTIDE SEQUENCE [LARGE SCALE GENOMIC DNA]</scope>
    <source>
        <strain evidence="12 13">CBS 102226</strain>
    </source>
</reference>
<dbReference type="Pfam" id="PF02880">
    <property type="entry name" value="PGM_PMM_III"/>
    <property type="match status" value="1"/>
</dbReference>
<evidence type="ECO:0000256" key="1">
    <source>
        <dbReference type="ARBA" id="ARBA00001946"/>
    </source>
</evidence>
<feature type="domain" description="Alpha-D-phosphohexomutase alpha/beta/alpha" evidence="9">
    <location>
        <begin position="16"/>
        <end position="158"/>
    </location>
</feature>
<evidence type="ECO:0000313" key="13">
    <source>
        <dbReference type="Proteomes" id="UP000053411"/>
    </source>
</evidence>
<organism evidence="12 13">
    <name type="scientific">Fonsecaea multimorphosa CBS 102226</name>
    <dbReference type="NCBI Taxonomy" id="1442371"/>
    <lineage>
        <taxon>Eukaryota</taxon>
        <taxon>Fungi</taxon>
        <taxon>Dikarya</taxon>
        <taxon>Ascomycota</taxon>
        <taxon>Pezizomycotina</taxon>
        <taxon>Eurotiomycetes</taxon>
        <taxon>Chaetothyriomycetidae</taxon>
        <taxon>Chaetothyriales</taxon>
        <taxon>Herpotrichiellaceae</taxon>
        <taxon>Fonsecaea</taxon>
    </lineage>
</organism>
<dbReference type="Gene3D" id="3.40.120.10">
    <property type="entry name" value="Alpha-D-Glucose-1,6-Bisphosphate, subunit A, domain 3"/>
    <property type="match status" value="3"/>
</dbReference>
<evidence type="ECO:0000256" key="2">
    <source>
        <dbReference type="ARBA" id="ARBA00010231"/>
    </source>
</evidence>
<keyword evidence="3" id="KW-0597">Phosphoprotein</keyword>
<dbReference type="InterPro" id="IPR036900">
    <property type="entry name" value="A-D-PHexomutase_C_sf"/>
</dbReference>
<dbReference type="InterPro" id="IPR050060">
    <property type="entry name" value="Phosphoglucosamine_mutase"/>
</dbReference>
<evidence type="ECO:0000313" key="12">
    <source>
        <dbReference type="EMBL" id="KIY01118.1"/>
    </source>
</evidence>
<dbReference type="InterPro" id="IPR005843">
    <property type="entry name" value="A-D-PHexomutase_C"/>
</dbReference>
<accession>A0A0D2K5M6</accession>
<dbReference type="InterPro" id="IPR005846">
    <property type="entry name" value="A-D-PHexomutase_a/b/a-III"/>
</dbReference>
<dbReference type="GO" id="GO:0005975">
    <property type="term" value="P:carbohydrate metabolic process"/>
    <property type="evidence" value="ECO:0007669"/>
    <property type="project" value="InterPro"/>
</dbReference>
<evidence type="ECO:0000259" key="11">
    <source>
        <dbReference type="Pfam" id="PF02880"/>
    </source>
</evidence>
<dbReference type="GO" id="GO:0000287">
    <property type="term" value="F:magnesium ion binding"/>
    <property type="evidence" value="ECO:0007669"/>
    <property type="project" value="InterPro"/>
</dbReference>
<keyword evidence="5 7" id="KW-0460">Magnesium</keyword>
<keyword evidence="6" id="KW-0413">Isomerase</keyword>
<evidence type="ECO:0008006" key="14">
    <source>
        <dbReference type="Google" id="ProtNLM"/>
    </source>
</evidence>
<proteinExistence type="inferred from homology"/>
<dbReference type="GO" id="GO:0004615">
    <property type="term" value="F:phosphomannomutase activity"/>
    <property type="evidence" value="ECO:0007669"/>
    <property type="project" value="TreeGrafter"/>
</dbReference>
<dbReference type="Pfam" id="PF02879">
    <property type="entry name" value="PGM_PMM_II"/>
    <property type="match status" value="1"/>
</dbReference>
<dbReference type="InterPro" id="IPR016066">
    <property type="entry name" value="A-D-PHexomutase_CS"/>
</dbReference>
<dbReference type="PANTHER" id="PTHR42946:SF1">
    <property type="entry name" value="PHOSPHOGLUCOMUTASE (ALPHA-D-GLUCOSE-1,6-BISPHOSPHATE-DEPENDENT)"/>
    <property type="match status" value="1"/>
</dbReference>
<sequence>MDTLASHLTYEPVPLRFGTSGRRGKVVDLTQLEIYTNVVAEIDYLQELPPSKGGVRRGDDFYLAYDLRPSSTGFVKGQRGGGICQAVVAALQDRGMNPVNLGAIPTPALACYAFQRSKGSIMVTGSHIPFDRNGYKLNTSKGELLKEDEKPINAAVEAMREKILNGPYSTSLFDDWGNLRNGTAELPPSYAYGGESYIQRYLDFFQGETLDGARILVYQHSAVGRDLLVELLQKLGAQVTAAGRSDVFVPIDTEAIDKAQMDNLQKLYVANGGSFDAIVSTDGDSDRPLLVGPDSGNTLSFFGGDVLGMITADFLGADSVVVPISTNDAIDRGRLASVLQPKTQIGSPYVISGMQTVAAAGQRRRICGWEANGGFLTGSDIQRKDRVLVALPTRDAVLPLLCALFAARDRKMTLSQLFSTLPQRFSRAAVIRDIPRAVSAQIIQRFSVGNPQVREVNYDGASSTSAAATGSEGNPMPLDDSQANQLQNIRNELQAVFGEQAGFSTIARLNYTDGVRIIFTNGDVAHFRPSGNADELRIYAVADTQRRADEIASQAVAEPDGLLRQLERKALRYNTRT</sequence>